<evidence type="ECO:0000256" key="4">
    <source>
        <dbReference type="ARBA" id="ARBA00022825"/>
    </source>
</evidence>
<dbReference type="Pfam" id="PF01343">
    <property type="entry name" value="Peptidase_S49"/>
    <property type="match status" value="1"/>
</dbReference>
<keyword evidence="2" id="KW-0645">Protease</keyword>
<dbReference type="SUPFAM" id="SSF52096">
    <property type="entry name" value="ClpP/crotonase"/>
    <property type="match status" value="2"/>
</dbReference>
<evidence type="ECO:0000313" key="7">
    <source>
        <dbReference type="EMBL" id="MCE2597296.1"/>
    </source>
</evidence>
<protein>
    <submittedName>
        <fullName evidence="7">S49 family peptidase</fullName>
    </submittedName>
</protein>
<dbReference type="InterPro" id="IPR029045">
    <property type="entry name" value="ClpP/crotonase-like_dom_sf"/>
</dbReference>
<comment type="similarity">
    <text evidence="1">Belongs to the peptidase S49 family.</text>
</comment>
<keyword evidence="4" id="KW-0720">Serine protease</keyword>
<proteinExistence type="inferred from homology"/>
<keyword evidence="3" id="KW-0378">Hydrolase</keyword>
<dbReference type="CDD" id="cd07023">
    <property type="entry name" value="S49_Sppa_N_C"/>
    <property type="match status" value="1"/>
</dbReference>
<name>A0ABS8WI19_9GAMM</name>
<evidence type="ECO:0000259" key="6">
    <source>
        <dbReference type="Pfam" id="PF01343"/>
    </source>
</evidence>
<dbReference type="PANTHER" id="PTHR42987:SF8">
    <property type="entry name" value="PROTEINASE"/>
    <property type="match status" value="1"/>
</dbReference>
<evidence type="ECO:0000256" key="2">
    <source>
        <dbReference type="ARBA" id="ARBA00022670"/>
    </source>
</evidence>
<organism evidence="7 8">
    <name type="scientific">Motilimonas cestriensis</name>
    <dbReference type="NCBI Taxonomy" id="2742685"/>
    <lineage>
        <taxon>Bacteria</taxon>
        <taxon>Pseudomonadati</taxon>
        <taxon>Pseudomonadota</taxon>
        <taxon>Gammaproteobacteria</taxon>
        <taxon>Alteromonadales</taxon>
        <taxon>Alteromonadales genera incertae sedis</taxon>
        <taxon>Motilimonas</taxon>
    </lineage>
</organism>
<evidence type="ECO:0000313" key="8">
    <source>
        <dbReference type="Proteomes" id="UP001201273"/>
    </source>
</evidence>
<dbReference type="InterPro" id="IPR047272">
    <property type="entry name" value="S49_SppA_C"/>
</dbReference>
<sequence>MSEQDNQDIKLIARQMAEGQSKLDGTLKKFYRVFSVGAIIKTTLLLIALVTVVFTSVGDFLKPELPERHIAVIRIQGPIQEGSPTGSGIVLSQALYKAANNTDVKAILILADSPGGSPVQSESFYETLMDYRRSAPLSPEDQAWLNQKIGKSLFKKVTDLESQESKCETDCEQYRKPVIVSIADTCASACVYMASAADKIIAHGTSIVGSIGVRMDTWGFDKLLDMAHVERRTLSAGKFKTLIDPYQPMNPAAKQFVEDKMIVPLYRQFVNAVKNARGDKLADDPSIYEGLVWTGPEAMEKGLVDEIATTFQVYDALRHNYHLDSFREYNRQKFSWSSMFEASFTHAIEAVMKNVIAQQSTGQLPKY</sequence>
<feature type="domain" description="Peptidase S49" evidence="6">
    <location>
        <begin position="173"/>
        <end position="320"/>
    </location>
</feature>
<reference evidence="7 8" key="1">
    <citation type="journal article" date="2022" name="Environ. Microbiol. Rep.">
        <title>Eco-phylogenetic analyses reveal divergent evolution of vitamin B12 metabolism in the marine bacterial family 'Psychromonadaceae'.</title>
        <authorList>
            <person name="Jin X."/>
            <person name="Yang Y."/>
            <person name="Cao H."/>
            <person name="Gao B."/>
            <person name="Zhao Z."/>
        </authorList>
    </citation>
    <scope>NUCLEOTIDE SEQUENCE [LARGE SCALE GENOMIC DNA]</scope>
    <source>
        <strain evidence="7 8">MKS20</strain>
    </source>
</reference>
<keyword evidence="5" id="KW-0812">Transmembrane</keyword>
<dbReference type="EMBL" id="JAIMJA010000039">
    <property type="protein sequence ID" value="MCE2597296.1"/>
    <property type="molecule type" value="Genomic_DNA"/>
</dbReference>
<comment type="caution">
    <text evidence="7">The sequence shown here is derived from an EMBL/GenBank/DDBJ whole genome shotgun (WGS) entry which is preliminary data.</text>
</comment>
<dbReference type="Gene3D" id="3.90.226.10">
    <property type="entry name" value="2-enoyl-CoA Hydratase, Chain A, domain 1"/>
    <property type="match status" value="1"/>
</dbReference>
<evidence type="ECO:0000256" key="5">
    <source>
        <dbReference type="SAM" id="Phobius"/>
    </source>
</evidence>
<keyword evidence="8" id="KW-1185">Reference proteome</keyword>
<feature type="transmembrane region" description="Helical" evidence="5">
    <location>
        <begin position="30"/>
        <end position="54"/>
    </location>
</feature>
<dbReference type="PANTHER" id="PTHR42987">
    <property type="entry name" value="PEPTIDASE S49"/>
    <property type="match status" value="1"/>
</dbReference>
<dbReference type="Proteomes" id="UP001201273">
    <property type="component" value="Unassembled WGS sequence"/>
</dbReference>
<evidence type="ECO:0000256" key="1">
    <source>
        <dbReference type="ARBA" id="ARBA00008683"/>
    </source>
</evidence>
<accession>A0ABS8WI19</accession>
<dbReference type="Gene3D" id="6.20.330.10">
    <property type="match status" value="1"/>
</dbReference>
<keyword evidence="5" id="KW-0472">Membrane</keyword>
<evidence type="ECO:0000256" key="3">
    <source>
        <dbReference type="ARBA" id="ARBA00022801"/>
    </source>
</evidence>
<keyword evidence="5" id="KW-1133">Transmembrane helix</keyword>
<dbReference type="InterPro" id="IPR002142">
    <property type="entry name" value="Peptidase_S49"/>
</dbReference>
<gene>
    <name evidence="7" type="ORF">K6Y31_21215</name>
</gene>
<dbReference type="RefSeq" id="WP_233055049.1">
    <property type="nucleotide sequence ID" value="NZ_JAIMJA010000039.1"/>
</dbReference>